<dbReference type="SUPFAM" id="SSF53474">
    <property type="entry name" value="alpha/beta-Hydrolases"/>
    <property type="match status" value="1"/>
</dbReference>
<dbReference type="InterPro" id="IPR000073">
    <property type="entry name" value="AB_hydrolase_1"/>
</dbReference>
<dbReference type="Proteomes" id="UP000214688">
    <property type="component" value="Chromosome"/>
</dbReference>
<evidence type="ECO:0000313" key="3">
    <source>
        <dbReference type="Proteomes" id="UP000214688"/>
    </source>
</evidence>
<sequence>MPRFEHDEISHYYTIIGAGFPMIFIHGLGLNHQNWLGQVPVFKKNFTVITYDIRGHGGTGISRGPIEIGDLSEDLHALCRHLKIEKAFLVGYSTGTLIAEQFTLDHPEMVAGLCLIGAFAKVQGIAMMMKNNFSKWLIQAKLHKLIAYSVAQNNAHNVVQRGFFYRIAKRAVPAETLRIIEASERFLSMHEVANIRCPVLLINGSKDRATKAYAEQFSTEMDCAELAMIEGVNHSVATRAKDQFNSLLQEYVLRIELPLDPTLHFH</sequence>
<dbReference type="KEGG" id="tab:CIG75_13600"/>
<feature type="domain" description="AB hydrolase-1" evidence="1">
    <location>
        <begin position="21"/>
        <end position="136"/>
    </location>
</feature>
<dbReference type="RefSeq" id="WP_094237127.1">
    <property type="nucleotide sequence ID" value="NZ_CP022657.1"/>
</dbReference>
<evidence type="ECO:0000313" key="2">
    <source>
        <dbReference type="EMBL" id="ASS75888.1"/>
    </source>
</evidence>
<evidence type="ECO:0000259" key="1">
    <source>
        <dbReference type="Pfam" id="PF00561"/>
    </source>
</evidence>
<dbReference type="PANTHER" id="PTHR43798">
    <property type="entry name" value="MONOACYLGLYCEROL LIPASE"/>
    <property type="match status" value="1"/>
</dbReference>
<proteinExistence type="predicted"/>
<organism evidence="2 3">
    <name type="scientific">Tumebacillus algifaecis</name>
    <dbReference type="NCBI Taxonomy" id="1214604"/>
    <lineage>
        <taxon>Bacteria</taxon>
        <taxon>Bacillati</taxon>
        <taxon>Bacillota</taxon>
        <taxon>Bacilli</taxon>
        <taxon>Bacillales</taxon>
        <taxon>Alicyclobacillaceae</taxon>
        <taxon>Tumebacillus</taxon>
    </lineage>
</organism>
<protein>
    <recommendedName>
        <fullName evidence="1">AB hydrolase-1 domain-containing protein</fullName>
    </recommendedName>
</protein>
<name>A0A223D2L4_9BACL</name>
<dbReference type="InterPro" id="IPR029058">
    <property type="entry name" value="AB_hydrolase_fold"/>
</dbReference>
<dbReference type="Gene3D" id="3.40.50.1820">
    <property type="entry name" value="alpha/beta hydrolase"/>
    <property type="match status" value="1"/>
</dbReference>
<reference evidence="2 3" key="1">
    <citation type="journal article" date="2015" name="Int. J. Syst. Evol. Microbiol.">
        <title>Tumebacillus algifaecis sp. nov., isolated from decomposing algal scum.</title>
        <authorList>
            <person name="Wu Y.F."/>
            <person name="Zhang B."/>
            <person name="Xing P."/>
            <person name="Wu Q.L."/>
            <person name="Liu S.J."/>
        </authorList>
    </citation>
    <scope>NUCLEOTIDE SEQUENCE [LARGE SCALE GENOMIC DNA]</scope>
    <source>
        <strain evidence="2 3">THMBR28</strain>
    </source>
</reference>
<dbReference type="AlphaFoldDB" id="A0A223D2L4"/>
<dbReference type="Pfam" id="PF00561">
    <property type="entry name" value="Abhydrolase_1"/>
    <property type="match status" value="1"/>
</dbReference>
<gene>
    <name evidence="2" type="ORF">CIG75_13600</name>
</gene>
<accession>A0A223D2L4</accession>
<dbReference type="OrthoDB" id="9805423at2"/>
<dbReference type="PRINTS" id="PR00111">
    <property type="entry name" value="ABHYDROLASE"/>
</dbReference>
<keyword evidence="3" id="KW-1185">Reference proteome</keyword>
<dbReference type="EMBL" id="CP022657">
    <property type="protein sequence ID" value="ASS75888.1"/>
    <property type="molecule type" value="Genomic_DNA"/>
</dbReference>
<dbReference type="InterPro" id="IPR050266">
    <property type="entry name" value="AB_hydrolase_sf"/>
</dbReference>